<sequence precursor="true">MFTLLKTLPTACLVFIALASTSALLNAGVIDATSLETILRSIEGESEHDIAVIKKLVRESSDGLDASDPKAIEQAMDRVRSKLHGKTVGGVVLEVAILQNARDSALEQKAKTIVREYRSRWKKRIASFRSVDVGMTKDQLVKLLGAPDFQSNSESVENYLYGCDAAHNEEQIWLLKIAVEIIDGKVSDVKRMDSHIGIEDASLPKEVNSGTGSIPSSTSRLDSR</sequence>
<reference evidence="3 4" key="1">
    <citation type="submission" date="2019-02" db="EMBL/GenBank/DDBJ databases">
        <title>Deep-cultivation of Planctomycetes and their phenomic and genomic characterization uncovers novel biology.</title>
        <authorList>
            <person name="Wiegand S."/>
            <person name="Jogler M."/>
            <person name="Boedeker C."/>
            <person name="Pinto D."/>
            <person name="Vollmers J."/>
            <person name="Rivas-Marin E."/>
            <person name="Kohn T."/>
            <person name="Peeters S.H."/>
            <person name="Heuer A."/>
            <person name="Rast P."/>
            <person name="Oberbeckmann S."/>
            <person name="Bunk B."/>
            <person name="Jeske O."/>
            <person name="Meyerdierks A."/>
            <person name="Storesund J.E."/>
            <person name="Kallscheuer N."/>
            <person name="Luecker S."/>
            <person name="Lage O.M."/>
            <person name="Pohl T."/>
            <person name="Merkel B.J."/>
            <person name="Hornburger P."/>
            <person name="Mueller R.-W."/>
            <person name="Bruemmer F."/>
            <person name="Labrenz M."/>
            <person name="Spormann A.M."/>
            <person name="Op den Camp H."/>
            <person name="Overmann J."/>
            <person name="Amann R."/>
            <person name="Jetten M.S.M."/>
            <person name="Mascher T."/>
            <person name="Medema M.H."/>
            <person name="Devos D.P."/>
            <person name="Kaster A.-K."/>
            <person name="Ovreas L."/>
            <person name="Rohde M."/>
            <person name="Galperin M.Y."/>
            <person name="Jogler C."/>
        </authorList>
    </citation>
    <scope>NUCLEOTIDE SEQUENCE [LARGE SCALE GENOMIC DNA]</scope>
    <source>
        <strain evidence="3 4">Q31a</strain>
    </source>
</reference>
<gene>
    <name evidence="3" type="ORF">Q31a_21530</name>
</gene>
<protein>
    <submittedName>
        <fullName evidence="3">Uncharacterized protein</fullName>
    </submittedName>
</protein>
<keyword evidence="4" id="KW-1185">Reference proteome</keyword>
<evidence type="ECO:0000313" key="3">
    <source>
        <dbReference type="EMBL" id="QDV23846.1"/>
    </source>
</evidence>
<evidence type="ECO:0000313" key="4">
    <source>
        <dbReference type="Proteomes" id="UP000318017"/>
    </source>
</evidence>
<organism evidence="3 4">
    <name type="scientific">Aureliella helgolandensis</name>
    <dbReference type="NCBI Taxonomy" id="2527968"/>
    <lineage>
        <taxon>Bacteria</taxon>
        <taxon>Pseudomonadati</taxon>
        <taxon>Planctomycetota</taxon>
        <taxon>Planctomycetia</taxon>
        <taxon>Pirellulales</taxon>
        <taxon>Pirellulaceae</taxon>
        <taxon>Aureliella</taxon>
    </lineage>
</organism>
<evidence type="ECO:0000256" key="1">
    <source>
        <dbReference type="SAM" id="MobiDB-lite"/>
    </source>
</evidence>
<feature type="signal peptide" evidence="2">
    <location>
        <begin position="1"/>
        <end position="27"/>
    </location>
</feature>
<feature type="chain" id="PRO_5021911108" evidence="2">
    <location>
        <begin position="28"/>
        <end position="224"/>
    </location>
</feature>
<accession>A0A518G5H9</accession>
<proteinExistence type="predicted"/>
<dbReference type="Proteomes" id="UP000318017">
    <property type="component" value="Chromosome"/>
</dbReference>
<dbReference type="KEGG" id="ahel:Q31a_21530"/>
<dbReference type="EMBL" id="CP036298">
    <property type="protein sequence ID" value="QDV23846.1"/>
    <property type="molecule type" value="Genomic_DNA"/>
</dbReference>
<evidence type="ECO:0000256" key="2">
    <source>
        <dbReference type="SAM" id="SignalP"/>
    </source>
</evidence>
<feature type="region of interest" description="Disordered" evidence="1">
    <location>
        <begin position="203"/>
        <end position="224"/>
    </location>
</feature>
<dbReference type="AlphaFoldDB" id="A0A518G5H9"/>
<feature type="compositionally biased region" description="Polar residues" evidence="1">
    <location>
        <begin position="208"/>
        <end position="224"/>
    </location>
</feature>
<keyword evidence="2" id="KW-0732">Signal</keyword>
<name>A0A518G5H9_9BACT</name>